<evidence type="ECO:0000259" key="1">
    <source>
        <dbReference type="PROSITE" id="PS51819"/>
    </source>
</evidence>
<dbReference type="OrthoDB" id="4373689at2"/>
<organism evidence="2 3">
    <name type="scientific">Tsukamurella paurometabola</name>
    <name type="common">Corynebacterium paurometabolum</name>
    <dbReference type="NCBI Taxonomy" id="2061"/>
    <lineage>
        <taxon>Bacteria</taxon>
        <taxon>Bacillati</taxon>
        <taxon>Actinomycetota</taxon>
        <taxon>Actinomycetes</taxon>
        <taxon>Mycobacteriales</taxon>
        <taxon>Tsukamurellaceae</taxon>
        <taxon>Tsukamurella</taxon>
    </lineage>
</organism>
<name>A0A3P8K6E0_TSUPA</name>
<feature type="domain" description="VOC" evidence="1">
    <location>
        <begin position="115"/>
        <end position="234"/>
    </location>
</feature>
<sequence length="236" mass="24232">MVQDGGVTYAAARDLVILDVPAGARAAHARLLDSEPTEIHTAGAIDVAVGAPSWAGASGLLVAADDAAAAAKLVERRGLPLTGAEGGFAGVADGLVLGLAAPASPGVAPGAEITGVDHVVLTSPNRDRIIATLCGRLDFDLRLDRVQSWGVHQLFFRRGDLLVEVVLQEGEGVDPAGPDALWGLAWRTVDADATHARLTEQGITVSEVRRGAKPGTRVATVKDPALGVPTIVLEQS</sequence>
<proteinExistence type="predicted"/>
<accession>A0A3P8K6E0</accession>
<dbReference type="Pfam" id="PF13669">
    <property type="entry name" value="Glyoxalase_4"/>
    <property type="match status" value="1"/>
</dbReference>
<protein>
    <recommendedName>
        <fullName evidence="1">VOC domain-containing protein</fullName>
    </recommendedName>
</protein>
<dbReference type="SUPFAM" id="SSF54593">
    <property type="entry name" value="Glyoxalase/Bleomycin resistance protein/Dihydroxybiphenyl dioxygenase"/>
    <property type="match status" value="1"/>
</dbReference>
<dbReference type="EMBL" id="LR131273">
    <property type="protein sequence ID" value="VDR40334.1"/>
    <property type="molecule type" value="Genomic_DNA"/>
</dbReference>
<gene>
    <name evidence="2" type="ORF">NCTC10741_03491</name>
</gene>
<dbReference type="Proteomes" id="UP000271626">
    <property type="component" value="Chromosome"/>
</dbReference>
<dbReference type="InterPro" id="IPR037523">
    <property type="entry name" value="VOC_core"/>
</dbReference>
<evidence type="ECO:0000313" key="2">
    <source>
        <dbReference type="EMBL" id="VDR40334.1"/>
    </source>
</evidence>
<dbReference type="PROSITE" id="PS51819">
    <property type="entry name" value="VOC"/>
    <property type="match status" value="1"/>
</dbReference>
<reference evidence="2 3" key="1">
    <citation type="submission" date="2018-12" db="EMBL/GenBank/DDBJ databases">
        <authorList>
            <consortium name="Pathogen Informatics"/>
        </authorList>
    </citation>
    <scope>NUCLEOTIDE SEQUENCE [LARGE SCALE GENOMIC DNA]</scope>
    <source>
        <strain evidence="2 3">NCTC10741</strain>
    </source>
</reference>
<evidence type="ECO:0000313" key="3">
    <source>
        <dbReference type="Proteomes" id="UP000271626"/>
    </source>
</evidence>
<dbReference type="AlphaFoldDB" id="A0A3P8K6E0"/>
<dbReference type="InterPro" id="IPR029068">
    <property type="entry name" value="Glyas_Bleomycin-R_OHBP_Dase"/>
</dbReference>
<dbReference type="Gene3D" id="3.10.180.10">
    <property type="entry name" value="2,3-Dihydroxybiphenyl 1,2-Dioxygenase, domain 1"/>
    <property type="match status" value="1"/>
</dbReference>